<gene>
    <name evidence="3" type="ORF">BUALT_Bualt02G0062000</name>
</gene>
<feature type="domain" description="DUF4378" evidence="2">
    <location>
        <begin position="462"/>
        <end position="623"/>
    </location>
</feature>
<evidence type="ECO:0000256" key="1">
    <source>
        <dbReference type="SAM" id="MobiDB-lite"/>
    </source>
</evidence>
<protein>
    <recommendedName>
        <fullName evidence="2">DUF4378 domain-containing protein</fullName>
    </recommendedName>
</protein>
<evidence type="ECO:0000313" key="4">
    <source>
        <dbReference type="Proteomes" id="UP000826271"/>
    </source>
</evidence>
<evidence type="ECO:0000259" key="2">
    <source>
        <dbReference type="Pfam" id="PF14309"/>
    </source>
</evidence>
<dbReference type="EMBL" id="WHWC01000002">
    <property type="protein sequence ID" value="KAG8387831.1"/>
    <property type="molecule type" value="Genomic_DNA"/>
</dbReference>
<dbReference type="Proteomes" id="UP000826271">
    <property type="component" value="Unassembled WGS sequence"/>
</dbReference>
<dbReference type="PANTHER" id="PTHR47071">
    <property type="entry name" value="PROTEIN TRM32"/>
    <property type="match status" value="1"/>
</dbReference>
<dbReference type="AlphaFoldDB" id="A0AAV6XXV3"/>
<feature type="region of interest" description="Disordered" evidence="1">
    <location>
        <begin position="234"/>
        <end position="264"/>
    </location>
</feature>
<keyword evidence="4" id="KW-1185">Reference proteome</keyword>
<accession>A0AAV6XXV3</accession>
<sequence>MGKHFWMKHVHDETHDKQPGCMWRFHRNWHSNVMKLIHHRKYENQTHSTYDDANEVEKLLVDQSAKKSRPTKKRSLRARIKALIAEEISKESENTKPKEGFCLKSKLDRTYSIHHLESLDGELGKIPTDWNRPIIFLPKNVENPTKPADSKEDPDVLDIFKVDRELLIKHLKDADESVANFTRSALGLNTKSKFSKSRSFPVAELSQRRKIKPIKLENKQKEVWSFPREDKFKTADQAPRSDRSDYSRTTSGDDKCDIGKRIHHRSSSSNESLDKYAWLFENSFRRDVKLHPSKSLKLTNEYSHAPIYFRRIRSLSNVDSYYSSLNFEVLGDDPFGNGSFVTAKDTSSGLQNREGEEEIEIPLSNKKNISTKTEIAHRDLPDEAFILDSDICFQEPESQAVELQISEGLRHSCINGELWSSTGSNDHKSHHVKSLSTYSNTLNLENDENSDKIIKCCPKNDLYYVRHVLDQSGVADDASERTWHAVNQPLSPQLFEEVESWWPHDQDQSRGRQEFYECWHHQMLFDLVNEVLLDVYDRSLPYYPKALSSNCHVHPFPVGHRTIEDVTKRIGMLMNLKVEERQSLDCIVGRDLSNDDSWMNLQLESECTALELEDMIFDELLEEVICS</sequence>
<comment type="caution">
    <text evidence="3">The sequence shown here is derived from an EMBL/GenBank/DDBJ whole genome shotgun (WGS) entry which is preliminary data.</text>
</comment>
<feature type="compositionally biased region" description="Basic and acidic residues" evidence="1">
    <location>
        <begin position="234"/>
        <end position="260"/>
    </location>
</feature>
<proteinExistence type="predicted"/>
<name>A0AAV6XXV3_9LAMI</name>
<organism evidence="3 4">
    <name type="scientific">Buddleja alternifolia</name>
    <dbReference type="NCBI Taxonomy" id="168488"/>
    <lineage>
        <taxon>Eukaryota</taxon>
        <taxon>Viridiplantae</taxon>
        <taxon>Streptophyta</taxon>
        <taxon>Embryophyta</taxon>
        <taxon>Tracheophyta</taxon>
        <taxon>Spermatophyta</taxon>
        <taxon>Magnoliopsida</taxon>
        <taxon>eudicotyledons</taxon>
        <taxon>Gunneridae</taxon>
        <taxon>Pentapetalae</taxon>
        <taxon>asterids</taxon>
        <taxon>lamiids</taxon>
        <taxon>Lamiales</taxon>
        <taxon>Scrophulariaceae</taxon>
        <taxon>Buddlejeae</taxon>
        <taxon>Buddleja</taxon>
    </lineage>
</organism>
<dbReference type="InterPro" id="IPR025486">
    <property type="entry name" value="DUF4378"/>
</dbReference>
<reference evidence="3" key="1">
    <citation type="submission" date="2019-10" db="EMBL/GenBank/DDBJ databases">
        <authorList>
            <person name="Zhang R."/>
            <person name="Pan Y."/>
            <person name="Wang J."/>
            <person name="Ma R."/>
            <person name="Yu S."/>
        </authorList>
    </citation>
    <scope>NUCLEOTIDE SEQUENCE</scope>
    <source>
        <strain evidence="3">LA-IB0</strain>
        <tissue evidence="3">Leaf</tissue>
    </source>
</reference>
<dbReference type="PANTHER" id="PTHR47071:SF2">
    <property type="entry name" value="PROTEIN TRM32"/>
    <property type="match status" value="1"/>
</dbReference>
<dbReference type="InterPro" id="IPR044257">
    <property type="entry name" value="TRM32-like"/>
</dbReference>
<evidence type="ECO:0000313" key="3">
    <source>
        <dbReference type="EMBL" id="KAG8387831.1"/>
    </source>
</evidence>
<dbReference type="Pfam" id="PF14309">
    <property type="entry name" value="DUF4378"/>
    <property type="match status" value="1"/>
</dbReference>